<feature type="transmembrane region" description="Helical" evidence="1">
    <location>
        <begin position="119"/>
        <end position="143"/>
    </location>
</feature>
<dbReference type="Pfam" id="PF07843">
    <property type="entry name" value="DUF1634"/>
    <property type="match status" value="1"/>
</dbReference>
<keyword evidence="1" id="KW-1133">Transmembrane helix</keyword>
<proteinExistence type="predicted"/>
<dbReference type="RefSeq" id="WP_190466383.1">
    <property type="nucleotide sequence ID" value="NZ_JACJSG010000002.1"/>
</dbReference>
<keyword evidence="1" id="KW-0472">Membrane</keyword>
<evidence type="ECO:0000313" key="2">
    <source>
        <dbReference type="EMBL" id="MBD2499485.1"/>
    </source>
</evidence>
<comment type="caution">
    <text evidence="2">The sequence shown here is derived from an EMBL/GenBank/DDBJ whole genome shotgun (WGS) entry which is preliminary data.</text>
</comment>
<feature type="transmembrane region" description="Helical" evidence="1">
    <location>
        <begin position="150"/>
        <end position="169"/>
    </location>
</feature>
<keyword evidence="1" id="KW-0812">Transmembrane</keyword>
<reference evidence="2 3" key="1">
    <citation type="journal article" date="2020" name="ISME J.">
        <title>Comparative genomics reveals insights into cyanobacterial evolution and habitat adaptation.</title>
        <authorList>
            <person name="Chen M.Y."/>
            <person name="Teng W.K."/>
            <person name="Zhao L."/>
            <person name="Hu C.X."/>
            <person name="Zhou Y.K."/>
            <person name="Han B.P."/>
            <person name="Song L.R."/>
            <person name="Shu W.S."/>
        </authorList>
    </citation>
    <scope>NUCLEOTIDE SEQUENCE [LARGE SCALE GENOMIC DNA]</scope>
    <source>
        <strain evidence="2 3">FACHB-119</strain>
    </source>
</reference>
<sequence>MRLFDFNHQDSFTVPSFNSDENDQQNITKSALTEVQSFQNGNNEYTKNENEQQLELLIGNLLKYGVIIACSTVLVGGVLYLAQCGLEPAEYQFYQGQPSLLYCPRLLWRGILSGSHNSIIVLGLLLLIAIPVVRIVLSLFTFIKQRDFTYTIMTFLALSGLIYSFIGAYY</sequence>
<name>A0ABR8CX35_9NOST</name>
<dbReference type="InterPro" id="IPR012861">
    <property type="entry name" value="DUF1634"/>
</dbReference>
<organism evidence="2 3">
    <name type="scientific">Anabaena azotica FACHB-119</name>
    <dbReference type="NCBI Taxonomy" id="947527"/>
    <lineage>
        <taxon>Bacteria</taxon>
        <taxon>Bacillati</taxon>
        <taxon>Cyanobacteriota</taxon>
        <taxon>Cyanophyceae</taxon>
        <taxon>Nostocales</taxon>
        <taxon>Nostocaceae</taxon>
        <taxon>Anabaena</taxon>
        <taxon>Anabaena azotica</taxon>
    </lineage>
</organism>
<keyword evidence="3" id="KW-1185">Reference proteome</keyword>
<accession>A0ABR8CX35</accession>
<evidence type="ECO:0000313" key="3">
    <source>
        <dbReference type="Proteomes" id="UP000661112"/>
    </source>
</evidence>
<dbReference type="EMBL" id="JACJSG010000002">
    <property type="protein sequence ID" value="MBD2499485.1"/>
    <property type="molecule type" value="Genomic_DNA"/>
</dbReference>
<gene>
    <name evidence="2" type="ORF">H6G83_02445</name>
</gene>
<feature type="transmembrane region" description="Helical" evidence="1">
    <location>
        <begin position="61"/>
        <end position="82"/>
    </location>
</feature>
<protein>
    <submittedName>
        <fullName evidence="2">DUF1634 domain-containing protein</fullName>
    </submittedName>
</protein>
<dbReference type="Proteomes" id="UP000661112">
    <property type="component" value="Unassembled WGS sequence"/>
</dbReference>
<evidence type="ECO:0000256" key="1">
    <source>
        <dbReference type="SAM" id="Phobius"/>
    </source>
</evidence>